<keyword evidence="3" id="KW-1185">Reference proteome</keyword>
<evidence type="ECO:0000256" key="1">
    <source>
        <dbReference type="SAM" id="SignalP"/>
    </source>
</evidence>
<comment type="caution">
    <text evidence="2">The sequence shown here is derived from an EMBL/GenBank/DDBJ whole genome shotgun (WGS) entry which is preliminary data.</text>
</comment>
<reference evidence="2" key="1">
    <citation type="submission" date="2019-08" db="EMBL/GenBank/DDBJ databases">
        <title>The improved chromosome-level genome for the pearl oyster Pinctada fucata martensii using PacBio sequencing and Hi-C.</title>
        <authorList>
            <person name="Zheng Z."/>
        </authorList>
    </citation>
    <scope>NUCLEOTIDE SEQUENCE</scope>
    <source>
        <strain evidence="2">ZZ-2019</strain>
        <tissue evidence="2">Adductor muscle</tissue>
    </source>
</reference>
<protein>
    <submittedName>
        <fullName evidence="2">Uncharacterized protein</fullName>
    </submittedName>
</protein>
<sequence>MLLLTTALFVSFLSSKLADAQFGPKYPITAALFQDRFEEDLWDEALSGFAADGGNTVWLEENDLAKDGITVSAFASYQYEEDFSDAIMRCPKYDKKIVTTNTYYRLVLPAEVVSDPCNLSDNAIVLFTSLSGPDPHDLLLKSAMKVKFHVYFGLPRVPRSWGGQFDAKLMPAYFELVQRVLS</sequence>
<organism evidence="2 3">
    <name type="scientific">Pinctada imbricata</name>
    <name type="common">Atlantic pearl-oyster</name>
    <name type="synonym">Pinctada martensii</name>
    <dbReference type="NCBI Taxonomy" id="66713"/>
    <lineage>
        <taxon>Eukaryota</taxon>
        <taxon>Metazoa</taxon>
        <taxon>Spiralia</taxon>
        <taxon>Lophotrochozoa</taxon>
        <taxon>Mollusca</taxon>
        <taxon>Bivalvia</taxon>
        <taxon>Autobranchia</taxon>
        <taxon>Pteriomorphia</taxon>
        <taxon>Pterioida</taxon>
        <taxon>Pterioidea</taxon>
        <taxon>Pteriidae</taxon>
        <taxon>Pinctada</taxon>
    </lineage>
</organism>
<dbReference type="EMBL" id="VSWD01000007">
    <property type="protein sequence ID" value="KAK3097956.1"/>
    <property type="molecule type" value="Genomic_DNA"/>
</dbReference>
<gene>
    <name evidence="2" type="ORF">FSP39_014843</name>
</gene>
<name>A0AA88Y4Y7_PINIB</name>
<evidence type="ECO:0000313" key="2">
    <source>
        <dbReference type="EMBL" id="KAK3097956.1"/>
    </source>
</evidence>
<evidence type="ECO:0000313" key="3">
    <source>
        <dbReference type="Proteomes" id="UP001186944"/>
    </source>
</evidence>
<feature type="chain" id="PRO_5041657777" evidence="1">
    <location>
        <begin position="21"/>
        <end position="182"/>
    </location>
</feature>
<dbReference type="Proteomes" id="UP001186944">
    <property type="component" value="Unassembled WGS sequence"/>
</dbReference>
<proteinExistence type="predicted"/>
<feature type="signal peptide" evidence="1">
    <location>
        <begin position="1"/>
        <end position="20"/>
    </location>
</feature>
<accession>A0AA88Y4Y7</accession>
<keyword evidence="1" id="KW-0732">Signal</keyword>
<dbReference type="AlphaFoldDB" id="A0AA88Y4Y7"/>